<evidence type="ECO:0000313" key="3">
    <source>
        <dbReference type="Proteomes" id="UP000015106"/>
    </source>
</evidence>
<evidence type="ECO:0000313" key="2">
    <source>
        <dbReference type="EnsemblPlants" id="TuG1812S0002359400.01.T01.s_cds43734"/>
    </source>
</evidence>
<reference evidence="2" key="2">
    <citation type="submission" date="2022-06" db="UniProtKB">
        <authorList>
            <consortium name="EnsemblPlants"/>
        </authorList>
    </citation>
    <scope>IDENTIFICATION</scope>
</reference>
<sequence length="156" mass="18316">KALFIASTCFILGDGTSVSFWHDHWLNGGVPALVFPNLYKHSKKRKITVNEGLTNSKWISLIKHNPDVDVLSEFINLWHRTRVVLLFEREDVLNWKWTMNGKYYANSAYLYQFWGRIEFPFQELIWQIKIPPKVQFFAWLVVQGKCLTADNLAKRG</sequence>
<proteinExistence type="predicted"/>
<organism evidence="2 3">
    <name type="scientific">Triticum urartu</name>
    <name type="common">Red wild einkorn</name>
    <name type="synonym">Crithodium urartu</name>
    <dbReference type="NCBI Taxonomy" id="4572"/>
    <lineage>
        <taxon>Eukaryota</taxon>
        <taxon>Viridiplantae</taxon>
        <taxon>Streptophyta</taxon>
        <taxon>Embryophyta</taxon>
        <taxon>Tracheophyta</taxon>
        <taxon>Spermatophyta</taxon>
        <taxon>Magnoliopsida</taxon>
        <taxon>Liliopsida</taxon>
        <taxon>Poales</taxon>
        <taxon>Poaceae</taxon>
        <taxon>BOP clade</taxon>
        <taxon>Pooideae</taxon>
        <taxon>Triticodae</taxon>
        <taxon>Triticeae</taxon>
        <taxon>Triticinae</taxon>
        <taxon>Triticum</taxon>
    </lineage>
</organism>
<name>A0A8R7VIC8_TRIUA</name>
<dbReference type="Gramene" id="TuG1812S0002359400.01.T01">
    <property type="protein sequence ID" value="TuG1812S0002359400.01.T01.s_cds43734"/>
    <property type="gene ID" value="TuG1812S0002359400.01"/>
</dbReference>
<protein>
    <recommendedName>
        <fullName evidence="1">Reverse transcriptase zinc-binding domain-containing protein</fullName>
    </recommendedName>
</protein>
<dbReference type="PANTHER" id="PTHR36617:SF17">
    <property type="entry name" value="OS01G0114800 PROTEIN"/>
    <property type="match status" value="1"/>
</dbReference>
<dbReference type="AlphaFoldDB" id="A0A8R7VIC8"/>
<evidence type="ECO:0000259" key="1">
    <source>
        <dbReference type="Pfam" id="PF13966"/>
    </source>
</evidence>
<dbReference type="InterPro" id="IPR026960">
    <property type="entry name" value="RVT-Znf"/>
</dbReference>
<keyword evidence="3" id="KW-1185">Reference proteome</keyword>
<dbReference type="EnsemblPlants" id="TuG1812S0002359400.01.T01">
    <property type="protein sequence ID" value="TuG1812S0002359400.01.T01.s_cds43734"/>
    <property type="gene ID" value="TuG1812S0002359400.01"/>
</dbReference>
<accession>A0A8R7VIC8</accession>
<dbReference type="Proteomes" id="UP000015106">
    <property type="component" value="Unassembled WGS sequence"/>
</dbReference>
<dbReference type="PANTHER" id="PTHR36617">
    <property type="entry name" value="PROTEIN, PUTATIVE-RELATED"/>
    <property type="match status" value="1"/>
</dbReference>
<feature type="domain" description="Reverse transcriptase zinc-binding" evidence="1">
    <location>
        <begin position="104"/>
        <end position="156"/>
    </location>
</feature>
<reference evidence="3" key="1">
    <citation type="journal article" date="2013" name="Nature">
        <title>Draft genome of the wheat A-genome progenitor Triticum urartu.</title>
        <authorList>
            <person name="Ling H.Q."/>
            <person name="Zhao S."/>
            <person name="Liu D."/>
            <person name="Wang J."/>
            <person name="Sun H."/>
            <person name="Zhang C."/>
            <person name="Fan H."/>
            <person name="Li D."/>
            <person name="Dong L."/>
            <person name="Tao Y."/>
            <person name="Gao C."/>
            <person name="Wu H."/>
            <person name="Li Y."/>
            <person name="Cui Y."/>
            <person name="Guo X."/>
            <person name="Zheng S."/>
            <person name="Wang B."/>
            <person name="Yu K."/>
            <person name="Liang Q."/>
            <person name="Yang W."/>
            <person name="Lou X."/>
            <person name="Chen J."/>
            <person name="Feng M."/>
            <person name="Jian J."/>
            <person name="Zhang X."/>
            <person name="Luo G."/>
            <person name="Jiang Y."/>
            <person name="Liu J."/>
            <person name="Wang Z."/>
            <person name="Sha Y."/>
            <person name="Zhang B."/>
            <person name="Wu H."/>
            <person name="Tang D."/>
            <person name="Shen Q."/>
            <person name="Xue P."/>
            <person name="Zou S."/>
            <person name="Wang X."/>
            <person name="Liu X."/>
            <person name="Wang F."/>
            <person name="Yang Y."/>
            <person name="An X."/>
            <person name="Dong Z."/>
            <person name="Zhang K."/>
            <person name="Zhang X."/>
            <person name="Luo M.C."/>
            <person name="Dvorak J."/>
            <person name="Tong Y."/>
            <person name="Wang J."/>
            <person name="Yang H."/>
            <person name="Li Z."/>
            <person name="Wang D."/>
            <person name="Zhang A."/>
            <person name="Wang J."/>
        </authorList>
    </citation>
    <scope>NUCLEOTIDE SEQUENCE</scope>
    <source>
        <strain evidence="3">cv. G1812</strain>
    </source>
</reference>
<dbReference type="Pfam" id="PF13966">
    <property type="entry name" value="zf-RVT"/>
    <property type="match status" value="1"/>
</dbReference>